<feature type="compositionally biased region" description="Polar residues" evidence="1">
    <location>
        <begin position="127"/>
        <end position="150"/>
    </location>
</feature>
<dbReference type="OrthoDB" id="5324692at2759"/>
<dbReference type="RefSeq" id="XP_014546961.2">
    <property type="nucleotide sequence ID" value="XM_014691475.2"/>
</dbReference>
<organism evidence="2 3">
    <name type="scientific">Metarhizium brunneum</name>
    <dbReference type="NCBI Taxonomy" id="500148"/>
    <lineage>
        <taxon>Eukaryota</taxon>
        <taxon>Fungi</taxon>
        <taxon>Dikarya</taxon>
        <taxon>Ascomycota</taxon>
        <taxon>Pezizomycotina</taxon>
        <taxon>Sordariomycetes</taxon>
        <taxon>Hypocreomycetidae</taxon>
        <taxon>Hypocreales</taxon>
        <taxon>Clavicipitaceae</taxon>
        <taxon>Metarhizium</taxon>
    </lineage>
</organism>
<evidence type="ECO:0000256" key="1">
    <source>
        <dbReference type="SAM" id="MobiDB-lite"/>
    </source>
</evidence>
<evidence type="ECO:0008006" key="4">
    <source>
        <dbReference type="Google" id="ProtNLM"/>
    </source>
</evidence>
<dbReference type="KEGG" id="mbrn:26239524"/>
<gene>
    <name evidence="2" type="ORF">G6M90_00g035660</name>
</gene>
<keyword evidence="3" id="KW-1185">Reference proteome</keyword>
<feature type="region of interest" description="Disordered" evidence="1">
    <location>
        <begin position="79"/>
        <end position="150"/>
    </location>
</feature>
<dbReference type="GeneID" id="26239524"/>
<dbReference type="AlphaFoldDB" id="A0A7D5UU68"/>
<reference evidence="2 3" key="1">
    <citation type="submission" date="2020-07" db="EMBL/GenBank/DDBJ databases">
        <title>Telomere length de novo assembly of all 7 chromosomes of the fungus, Metarhizium brunneum, using a novel assembly pipeline.</title>
        <authorList>
            <person name="Saud z."/>
            <person name="Kortsinoglou A."/>
            <person name="Kouvelis V.N."/>
            <person name="Butt T.M."/>
        </authorList>
    </citation>
    <scope>NUCLEOTIDE SEQUENCE [LARGE SCALE GENOMIC DNA]</scope>
    <source>
        <strain evidence="2 3">4556</strain>
    </source>
</reference>
<proteinExistence type="predicted"/>
<feature type="compositionally biased region" description="Pro residues" evidence="1">
    <location>
        <begin position="89"/>
        <end position="104"/>
    </location>
</feature>
<feature type="compositionally biased region" description="Low complexity" evidence="1">
    <location>
        <begin position="79"/>
        <end position="88"/>
    </location>
</feature>
<sequence>MHDVGRSWLADDTGYFAELLRTGSLARPESPDLENMGFLSKALSKAGNVAQQAAADYQHKQQQRDYPAQQYGQQNPYQHLQPQQQHHQPYPPYHRQPAPAPEPGPTSWLQDSGTSAVPYVPIPPQPVLSTSSQPPIAASSSRPDQSVTAQGTRAIVVQASVHHVSGTPEPHPCGITPIVECCNTEVLFPLDWFTHSSASSFTICSRCYVDYVYNSPFRCEFTVARSVQGESRRCMFGSRRMKETLWPQTILSGNLSNALECMKTRQDLPACPESQLQQKRNRYLSNDIPGATICEACFEDNLIHTPFGCRFKLQKADTIAEQWYCDLSVWFIPRTLEDNVGTGTWNKFCDDVKARLQMPQCPKLTNTIVDQRGWYIASRGPPGLQVCHTCFCDYFFGTPAADFFAPGKPEGPNGTAICVMGHLNILLSTMRASIKQDWQIFWEAMDQLGANPICSGTGTTNAVWFTTKNNPPDFAVCGACVGSIATAFGGAHHFIPKPGTSRSDTFVCNFNTRKPRWQQFLANFNEVVLTGKPDSLELAAKTWAGVPLCPRYDLKKPGKRKWWGWDDLQICEECYISFAKGSRFEANFPMQGLFVEKPRICDLYSPRMRGLYTEACQNDTLPALLDFAHKRRLVFLETIPHCEEILMAQFMKAQQAKMLGITGSFYKAMGGAQAAINGHDYNVGNAQVGYGWKNETEFTGAMYDHHMRQVAGEVGNGGPEMMIRVLEQRWKQVE</sequence>
<name>A0A7D5UU68_9HYPO</name>
<protein>
    <recommendedName>
        <fullName evidence="4">Integral membrane protein</fullName>
    </recommendedName>
</protein>
<dbReference type="Proteomes" id="UP000510686">
    <property type="component" value="Chromosome 2"/>
</dbReference>
<evidence type="ECO:0000313" key="2">
    <source>
        <dbReference type="EMBL" id="QLI66930.1"/>
    </source>
</evidence>
<evidence type="ECO:0000313" key="3">
    <source>
        <dbReference type="Proteomes" id="UP000510686"/>
    </source>
</evidence>
<accession>A0A7D5UU68</accession>
<dbReference type="EMBL" id="CP058933">
    <property type="protein sequence ID" value="QLI66930.1"/>
    <property type="molecule type" value="Genomic_DNA"/>
</dbReference>